<dbReference type="Proteomes" id="UP000318313">
    <property type="component" value="Chromosome"/>
</dbReference>
<dbReference type="AlphaFoldDB" id="A0A518I8S7"/>
<evidence type="ECO:0000256" key="1">
    <source>
        <dbReference type="SAM" id="Coils"/>
    </source>
</evidence>
<dbReference type="KEGG" id="gfm:Enr17x_15370"/>
<keyword evidence="4" id="KW-1185">Reference proteome</keyword>
<proteinExistence type="predicted"/>
<name>A0A518I8S7_9PLAN</name>
<evidence type="ECO:0000313" key="3">
    <source>
        <dbReference type="EMBL" id="QDV49518.1"/>
    </source>
</evidence>
<accession>A0A518I8S7</accession>
<dbReference type="RefSeq" id="WP_145307334.1">
    <property type="nucleotide sequence ID" value="NZ_CP037452.1"/>
</dbReference>
<feature type="coiled-coil region" evidence="1">
    <location>
        <begin position="112"/>
        <end position="139"/>
    </location>
</feature>
<evidence type="ECO:0000313" key="4">
    <source>
        <dbReference type="Proteomes" id="UP000318313"/>
    </source>
</evidence>
<reference evidence="3 4" key="1">
    <citation type="submission" date="2019-03" db="EMBL/GenBank/DDBJ databases">
        <title>Deep-cultivation of Planctomycetes and their phenomic and genomic characterization uncovers novel biology.</title>
        <authorList>
            <person name="Wiegand S."/>
            <person name="Jogler M."/>
            <person name="Boedeker C."/>
            <person name="Pinto D."/>
            <person name="Vollmers J."/>
            <person name="Rivas-Marin E."/>
            <person name="Kohn T."/>
            <person name="Peeters S.H."/>
            <person name="Heuer A."/>
            <person name="Rast P."/>
            <person name="Oberbeckmann S."/>
            <person name="Bunk B."/>
            <person name="Jeske O."/>
            <person name="Meyerdierks A."/>
            <person name="Storesund J.E."/>
            <person name="Kallscheuer N."/>
            <person name="Luecker S."/>
            <person name="Lage O.M."/>
            <person name="Pohl T."/>
            <person name="Merkel B.J."/>
            <person name="Hornburger P."/>
            <person name="Mueller R.-W."/>
            <person name="Bruemmer F."/>
            <person name="Labrenz M."/>
            <person name="Spormann A.M."/>
            <person name="Op den Camp H."/>
            <person name="Overmann J."/>
            <person name="Amann R."/>
            <person name="Jetten M.S.M."/>
            <person name="Mascher T."/>
            <person name="Medema M.H."/>
            <person name="Devos D.P."/>
            <person name="Kaster A.-K."/>
            <person name="Ovreas L."/>
            <person name="Rohde M."/>
            <person name="Galperin M.Y."/>
            <person name="Jogler C."/>
        </authorList>
    </citation>
    <scope>NUCLEOTIDE SEQUENCE [LARGE SCALE GENOMIC DNA]</scope>
    <source>
        <strain evidence="3 4">Enr17</strain>
    </source>
</reference>
<keyword evidence="1" id="KW-0175">Coiled coil</keyword>
<keyword evidence="2" id="KW-0812">Transmembrane</keyword>
<sequence length="258" mass="28258">MIEFQCPHCEHRIKAQINAAGIRSKCPRCKANLTVPMPDQVEPLRHDLLLEPEDFLEEEPVNKRIIDSRIKDAAKTGVEKVGRIAKLTLIIGGGGFAFLILVAVLMNLANPDAALKSRSERLEKEIEELRGRNKELEQKVALTPKVASGAPVQDEKKQAVTRKRKSPRTGDITMISGGSGYLAVDSKSHSRMMKLAIAKDDIGLSQMVLQGKIIATPIGTKVRMIDPGFLTCGVRIIDGPHSGKYCIVPVEFVSGVFN</sequence>
<dbReference type="EMBL" id="CP037452">
    <property type="protein sequence ID" value="QDV49518.1"/>
    <property type="molecule type" value="Genomic_DNA"/>
</dbReference>
<evidence type="ECO:0000256" key="2">
    <source>
        <dbReference type="SAM" id="Phobius"/>
    </source>
</evidence>
<gene>
    <name evidence="3" type="ORF">Enr17x_15370</name>
</gene>
<dbReference type="OrthoDB" id="271578at2"/>
<organism evidence="3 4">
    <name type="scientific">Gimesia fumaroli</name>
    <dbReference type="NCBI Taxonomy" id="2527976"/>
    <lineage>
        <taxon>Bacteria</taxon>
        <taxon>Pseudomonadati</taxon>
        <taxon>Planctomycetota</taxon>
        <taxon>Planctomycetia</taxon>
        <taxon>Planctomycetales</taxon>
        <taxon>Planctomycetaceae</taxon>
        <taxon>Gimesia</taxon>
    </lineage>
</organism>
<feature type="transmembrane region" description="Helical" evidence="2">
    <location>
        <begin position="87"/>
        <end position="109"/>
    </location>
</feature>
<protein>
    <submittedName>
        <fullName evidence="3">Uncharacterized protein</fullName>
    </submittedName>
</protein>
<keyword evidence="2" id="KW-0472">Membrane</keyword>
<keyword evidence="2" id="KW-1133">Transmembrane helix</keyword>